<proteinExistence type="inferred from homology"/>
<name>A0A2A4HP56_9GAMM</name>
<evidence type="ECO:0000313" key="9">
    <source>
        <dbReference type="EMBL" id="PCF95891.1"/>
    </source>
</evidence>
<evidence type="ECO:0000256" key="2">
    <source>
        <dbReference type="ARBA" id="ARBA00007186"/>
    </source>
</evidence>
<dbReference type="AlphaFoldDB" id="A0A2A4HP56"/>
<comment type="subunit">
    <text evidence="3">Homohexamer; trimer of dimers.</text>
</comment>
<evidence type="ECO:0000313" key="10">
    <source>
        <dbReference type="Proteomes" id="UP000218677"/>
    </source>
</evidence>
<dbReference type="EC" id="3.2.1.55" evidence="4"/>
<evidence type="ECO:0000256" key="4">
    <source>
        <dbReference type="ARBA" id="ARBA00012670"/>
    </source>
</evidence>
<feature type="domain" description="Alpha-L-arabinofuranosidase C-terminal" evidence="8">
    <location>
        <begin position="290"/>
        <end position="494"/>
    </location>
</feature>
<evidence type="ECO:0000256" key="6">
    <source>
        <dbReference type="ARBA" id="ARBA00023277"/>
    </source>
</evidence>
<keyword evidence="7" id="KW-0326">Glycosidase</keyword>
<dbReference type="Gene3D" id="3.20.20.80">
    <property type="entry name" value="Glycosidases"/>
    <property type="match status" value="1"/>
</dbReference>
<comment type="caution">
    <text evidence="9">The sequence shown here is derived from an EMBL/GenBank/DDBJ whole genome shotgun (WGS) entry which is preliminary data.</text>
</comment>
<dbReference type="SMART" id="SM00813">
    <property type="entry name" value="Alpha-L-AF_C"/>
    <property type="match status" value="1"/>
</dbReference>
<dbReference type="InterPro" id="IPR055235">
    <property type="entry name" value="ASD1_cat"/>
</dbReference>
<evidence type="ECO:0000256" key="3">
    <source>
        <dbReference type="ARBA" id="ARBA00011165"/>
    </source>
</evidence>
<accession>A0A2A4HP56</accession>
<reference evidence="10" key="1">
    <citation type="submission" date="2017-09" db="EMBL/GenBank/DDBJ databases">
        <authorList>
            <person name="Cho G.-S."/>
            <person name="Oguntoyinbo F.A."/>
            <person name="Cnockaert M."/>
            <person name="Kabisch J."/>
            <person name="Neve H."/>
            <person name="Bockelmann W."/>
            <person name="Wenning M."/>
            <person name="Franz C.M."/>
            <person name="Vandamme P."/>
        </authorList>
    </citation>
    <scope>NUCLEOTIDE SEQUENCE [LARGE SCALE GENOMIC DNA]</scope>
    <source>
        <strain evidence="10">MBT G8648</strain>
    </source>
</reference>
<evidence type="ECO:0000259" key="8">
    <source>
        <dbReference type="SMART" id="SM00813"/>
    </source>
</evidence>
<protein>
    <recommendedName>
        <fullName evidence="4">non-reducing end alpha-L-arabinofuranosidase</fullName>
        <ecNumber evidence="4">3.2.1.55</ecNumber>
    </recommendedName>
</protein>
<dbReference type="InterPro" id="IPR013780">
    <property type="entry name" value="Glyco_hydro_b"/>
</dbReference>
<evidence type="ECO:0000256" key="1">
    <source>
        <dbReference type="ARBA" id="ARBA00001462"/>
    </source>
</evidence>
<dbReference type="InterPro" id="IPR017853">
    <property type="entry name" value="GH"/>
</dbReference>
<gene>
    <name evidence="9" type="ORF">CPA45_09115</name>
</gene>
<dbReference type="Proteomes" id="UP000218677">
    <property type="component" value="Unassembled WGS sequence"/>
</dbReference>
<keyword evidence="5" id="KW-0378">Hydrolase</keyword>
<organism evidence="9 10">
    <name type="scientific">Vreelandella nigrificans</name>
    <dbReference type="NCBI Taxonomy" id="2042704"/>
    <lineage>
        <taxon>Bacteria</taxon>
        <taxon>Pseudomonadati</taxon>
        <taxon>Pseudomonadota</taxon>
        <taxon>Gammaproteobacteria</taxon>
        <taxon>Oceanospirillales</taxon>
        <taxon>Halomonadaceae</taxon>
        <taxon>Vreelandella</taxon>
    </lineage>
</organism>
<dbReference type="Gene3D" id="2.60.40.1180">
    <property type="entry name" value="Golgi alpha-mannosidase II"/>
    <property type="match status" value="1"/>
</dbReference>
<dbReference type="GO" id="GO:0046373">
    <property type="term" value="P:L-arabinose metabolic process"/>
    <property type="evidence" value="ECO:0007669"/>
    <property type="project" value="InterPro"/>
</dbReference>
<evidence type="ECO:0000256" key="5">
    <source>
        <dbReference type="ARBA" id="ARBA00022801"/>
    </source>
</evidence>
<dbReference type="PANTHER" id="PTHR43576">
    <property type="entry name" value="ALPHA-L-ARABINOFURANOSIDASE C-RELATED"/>
    <property type="match status" value="1"/>
</dbReference>
<sequence>MRVRASLHRDFKISRIDDRLYSAFIEHMGRAIYSGIYEPGHPQADPNGFRKDVLELVRDLKIPAIRYPGGNFVSAYRWEDGIGPKEQRPVRLDLAWRSKETNQVGINEFAQWAEMAGIEMMLAVNLGSRGLEDARNFAEYAIHPEGTYWSELRRSHGVKEPYNVKMWCLGNEMDGPWQIGHKKAKEYGQLANETAKALKALDGDIEAIVCGSSNDQMPTYPDWEREVLEECYENVDYISLHKYFGNSSNDTLNYFAKIEETGRYIQAIGGVIDFVKAKKRAKNDVYICFDEWNVWYHRREEDAQRWRTWDWPEAPDLLEEDYNFEDALFVAGLINEFIRRSDRVRIACIAQLVNVIAPIRAERGGPAWRQTIYYPYQFASLYGRGTALKVAVDGPTYDCKVADDVNYLDVAAVHDERACTVTLFLVNRHLEETVELDMPMTGFPTARLIEHKVMAGFGLRDANGPDHPNAVAPRDGTGVGVDNGRVKGHLVALSYHVIRFDVMDVAKGVGA</sequence>
<evidence type="ECO:0000256" key="7">
    <source>
        <dbReference type="ARBA" id="ARBA00023295"/>
    </source>
</evidence>
<dbReference type="Pfam" id="PF06964">
    <property type="entry name" value="Alpha-L-AF_C"/>
    <property type="match status" value="1"/>
</dbReference>
<dbReference type="RefSeq" id="WP_096651247.1">
    <property type="nucleotide sequence ID" value="NZ_NWUX01000006.1"/>
</dbReference>
<keyword evidence="6" id="KW-0119">Carbohydrate metabolism</keyword>
<comment type="similarity">
    <text evidence="2">Belongs to the glycosyl hydrolase 51 family.</text>
</comment>
<dbReference type="EMBL" id="NWUX01000006">
    <property type="protein sequence ID" value="PCF95891.1"/>
    <property type="molecule type" value="Genomic_DNA"/>
</dbReference>
<dbReference type="InterPro" id="IPR010720">
    <property type="entry name" value="Alpha-L-AF_C"/>
</dbReference>
<dbReference type="GO" id="GO:0000272">
    <property type="term" value="P:polysaccharide catabolic process"/>
    <property type="evidence" value="ECO:0007669"/>
    <property type="project" value="TreeGrafter"/>
</dbReference>
<dbReference type="OrthoDB" id="9758333at2"/>
<comment type="catalytic activity">
    <reaction evidence="1">
        <text>Hydrolysis of terminal non-reducing alpha-L-arabinofuranoside residues in alpha-L-arabinosides.</text>
        <dbReference type="EC" id="3.2.1.55"/>
    </reaction>
</comment>
<dbReference type="SUPFAM" id="SSF51445">
    <property type="entry name" value="(Trans)glycosidases"/>
    <property type="match status" value="1"/>
</dbReference>
<dbReference type="GO" id="GO:0046556">
    <property type="term" value="F:alpha-L-arabinofuranosidase activity"/>
    <property type="evidence" value="ECO:0007669"/>
    <property type="project" value="UniProtKB-EC"/>
</dbReference>
<dbReference type="PANTHER" id="PTHR43576:SF3">
    <property type="entry name" value="ALPHA-L-ARABINOFURANOSIDASE C"/>
    <property type="match status" value="1"/>
</dbReference>
<keyword evidence="10" id="KW-1185">Reference proteome</keyword>
<dbReference type="Pfam" id="PF22848">
    <property type="entry name" value="ASD1_dom"/>
    <property type="match status" value="1"/>
</dbReference>
<dbReference type="SUPFAM" id="SSF51011">
    <property type="entry name" value="Glycosyl hydrolase domain"/>
    <property type="match status" value="1"/>
</dbReference>